<protein>
    <submittedName>
        <fullName evidence="9">D-amino-acid oxidase-like</fullName>
    </submittedName>
</protein>
<evidence type="ECO:0000313" key="8">
    <source>
        <dbReference type="Proteomes" id="UP000695007"/>
    </source>
</evidence>
<dbReference type="GeneID" id="105363447"/>
<dbReference type="Gene3D" id="3.30.9.10">
    <property type="entry name" value="D-Amino Acid Oxidase, subunit A, domain 2"/>
    <property type="match status" value="1"/>
</dbReference>
<dbReference type="GO" id="GO:0019478">
    <property type="term" value="P:D-amino acid catabolic process"/>
    <property type="evidence" value="ECO:0007669"/>
    <property type="project" value="TreeGrafter"/>
</dbReference>
<keyword evidence="5" id="KW-0560">Oxidoreductase</keyword>
<evidence type="ECO:0000256" key="1">
    <source>
        <dbReference type="ARBA" id="ARBA00001974"/>
    </source>
</evidence>
<comment type="cofactor">
    <cofactor evidence="1 6">
        <name>FAD</name>
        <dbReference type="ChEBI" id="CHEBI:57692"/>
    </cofactor>
</comment>
<evidence type="ECO:0000256" key="5">
    <source>
        <dbReference type="ARBA" id="ARBA00023002"/>
    </source>
</evidence>
<sequence length="334" mass="36838">MKIAVVGGGCVGLTTALIIQEKLRNAHLDLIAENFEQTTSHVAAGIFRVGAAYSSPSESITRKWITDAYSFYEAIVKSREASEAGVSRISGYIFSNSHDNVKNEWMEGLVPIYRRVNESEMIMFGDNWKYGCFISTLLTQPNQYLKWAKNKLIQSGAILITKPIISLKELAKDYDLIMNCTGLGAKILCQDRKMIPIKGQVIKVRAPWLRTFSYGEINTYVIPGSDGLTTLGGLRDFESSDLTVCPYQAAAIRDRCERLVPSLKKAELVAHKTGLRPHREGGVRVEVEKINDGSYCSAVVHNYGHGGYGICTAPGTSKYAVELAEDALRTSSKL</sequence>
<dbReference type="GO" id="GO:0005737">
    <property type="term" value="C:cytoplasm"/>
    <property type="evidence" value="ECO:0007669"/>
    <property type="project" value="TreeGrafter"/>
</dbReference>
<dbReference type="AlphaFoldDB" id="A0AAJ6YJX7"/>
<dbReference type="KEGG" id="csol:105363447"/>
<keyword evidence="3" id="KW-0285">Flavoprotein</keyword>
<dbReference type="PIRSF" id="PIRSF000189">
    <property type="entry name" value="D-aa_oxidase"/>
    <property type="match status" value="1"/>
</dbReference>
<dbReference type="PANTHER" id="PTHR11530:SF17">
    <property type="entry name" value="RE49860P"/>
    <property type="match status" value="1"/>
</dbReference>
<proteinExistence type="inferred from homology"/>
<feature type="binding site" evidence="6">
    <location>
        <position position="276"/>
    </location>
    <ligand>
        <name>D-dopa</name>
        <dbReference type="ChEBI" id="CHEBI:149689"/>
    </ligand>
</feature>
<comment type="similarity">
    <text evidence="2">Belongs to the DAMOX/DASOX family.</text>
</comment>
<keyword evidence="4 6" id="KW-0274">FAD</keyword>
<feature type="binding site" evidence="6">
    <location>
        <position position="181"/>
    </location>
    <ligand>
        <name>FAD</name>
        <dbReference type="ChEBI" id="CHEBI:57692"/>
    </ligand>
</feature>
<dbReference type="InterPro" id="IPR006076">
    <property type="entry name" value="FAD-dep_OxRdtase"/>
</dbReference>
<dbReference type="GO" id="GO:0071949">
    <property type="term" value="F:FAD binding"/>
    <property type="evidence" value="ECO:0007669"/>
    <property type="project" value="InterPro"/>
</dbReference>
<evidence type="ECO:0000313" key="9">
    <source>
        <dbReference type="RefSeq" id="XP_011499436.1"/>
    </source>
</evidence>
<dbReference type="Proteomes" id="UP000695007">
    <property type="component" value="Unplaced"/>
</dbReference>
<dbReference type="RefSeq" id="XP_011499436.1">
    <property type="nucleotide sequence ID" value="XM_011501134.1"/>
</dbReference>
<evidence type="ECO:0000256" key="3">
    <source>
        <dbReference type="ARBA" id="ARBA00022630"/>
    </source>
</evidence>
<evidence type="ECO:0000256" key="4">
    <source>
        <dbReference type="ARBA" id="ARBA00022827"/>
    </source>
</evidence>
<organism evidence="8 9">
    <name type="scientific">Ceratosolen solmsi marchali</name>
    <dbReference type="NCBI Taxonomy" id="326594"/>
    <lineage>
        <taxon>Eukaryota</taxon>
        <taxon>Metazoa</taxon>
        <taxon>Ecdysozoa</taxon>
        <taxon>Arthropoda</taxon>
        <taxon>Hexapoda</taxon>
        <taxon>Insecta</taxon>
        <taxon>Pterygota</taxon>
        <taxon>Neoptera</taxon>
        <taxon>Endopterygota</taxon>
        <taxon>Hymenoptera</taxon>
        <taxon>Apocrita</taxon>
        <taxon>Proctotrupomorpha</taxon>
        <taxon>Chalcidoidea</taxon>
        <taxon>Agaonidae</taxon>
        <taxon>Agaoninae</taxon>
        <taxon>Ceratosolen</taxon>
    </lineage>
</organism>
<feature type="domain" description="FAD dependent oxidoreductase" evidence="7">
    <location>
        <begin position="2"/>
        <end position="323"/>
    </location>
</feature>
<name>A0AAJ6YJX7_9HYME</name>
<evidence type="ECO:0000259" key="7">
    <source>
        <dbReference type="Pfam" id="PF01266"/>
    </source>
</evidence>
<evidence type="ECO:0000256" key="2">
    <source>
        <dbReference type="ARBA" id="ARBA00006730"/>
    </source>
</evidence>
<feature type="binding site" evidence="6">
    <location>
        <position position="220"/>
    </location>
    <ligand>
        <name>D-dopa</name>
        <dbReference type="ChEBI" id="CHEBI:149689"/>
    </ligand>
</feature>
<dbReference type="Gene3D" id="3.40.50.720">
    <property type="entry name" value="NAD(P)-binding Rossmann-like Domain"/>
    <property type="match status" value="1"/>
</dbReference>
<keyword evidence="8" id="KW-1185">Reference proteome</keyword>
<dbReference type="PANTHER" id="PTHR11530">
    <property type="entry name" value="D-AMINO ACID OXIDASE"/>
    <property type="match status" value="1"/>
</dbReference>
<accession>A0AAJ6YJX7</accession>
<gene>
    <name evidence="9" type="primary">LOC105363447</name>
</gene>
<feature type="binding site" evidence="6">
    <location>
        <begin position="39"/>
        <end position="40"/>
    </location>
    <ligand>
        <name>FAD</name>
        <dbReference type="ChEBI" id="CHEBI:57692"/>
    </ligand>
</feature>
<dbReference type="SUPFAM" id="SSF54373">
    <property type="entry name" value="FAD-linked reductases, C-terminal domain"/>
    <property type="match status" value="1"/>
</dbReference>
<evidence type="ECO:0000256" key="6">
    <source>
        <dbReference type="PIRSR" id="PIRSR000189-1"/>
    </source>
</evidence>
<dbReference type="GO" id="GO:0003884">
    <property type="term" value="F:D-amino-acid oxidase activity"/>
    <property type="evidence" value="ECO:0007669"/>
    <property type="project" value="InterPro"/>
</dbReference>
<dbReference type="CTD" id="36128"/>
<dbReference type="InterPro" id="IPR023209">
    <property type="entry name" value="DAO"/>
</dbReference>
<dbReference type="SUPFAM" id="SSF51971">
    <property type="entry name" value="Nucleotide-binding domain"/>
    <property type="match status" value="1"/>
</dbReference>
<dbReference type="Pfam" id="PF01266">
    <property type="entry name" value="DAO"/>
    <property type="match status" value="1"/>
</dbReference>
<reference evidence="9" key="1">
    <citation type="submission" date="2025-08" db="UniProtKB">
        <authorList>
            <consortium name="RefSeq"/>
        </authorList>
    </citation>
    <scope>IDENTIFICATION</scope>
</reference>
<feature type="binding site" evidence="6">
    <location>
        <position position="307"/>
    </location>
    <ligand>
        <name>D-dopa</name>
        <dbReference type="ChEBI" id="CHEBI:149689"/>
    </ligand>
</feature>